<protein>
    <submittedName>
        <fullName evidence="1">Uncharacterized protein</fullName>
    </submittedName>
</protein>
<dbReference type="KEGG" id="uam:UABAM_06013"/>
<dbReference type="EMBL" id="AP019860">
    <property type="protein sequence ID" value="BBM87601.1"/>
    <property type="molecule type" value="Genomic_DNA"/>
</dbReference>
<name>A0A5S9F6Q2_UABAM</name>
<organism evidence="1 2">
    <name type="scientific">Uabimicrobium amorphum</name>
    <dbReference type="NCBI Taxonomy" id="2596890"/>
    <lineage>
        <taxon>Bacteria</taxon>
        <taxon>Pseudomonadati</taxon>
        <taxon>Planctomycetota</taxon>
        <taxon>Candidatus Uabimicrobiia</taxon>
        <taxon>Candidatus Uabimicrobiales</taxon>
        <taxon>Candidatus Uabimicrobiaceae</taxon>
        <taxon>Candidatus Uabimicrobium</taxon>
    </lineage>
</organism>
<dbReference type="RefSeq" id="WP_173013652.1">
    <property type="nucleotide sequence ID" value="NZ_AP019860.1"/>
</dbReference>
<dbReference type="Proteomes" id="UP000326354">
    <property type="component" value="Chromosome"/>
</dbReference>
<reference evidence="1 2" key="1">
    <citation type="submission" date="2019-08" db="EMBL/GenBank/DDBJ databases">
        <title>Complete genome sequence of Candidatus Uab amorphum.</title>
        <authorList>
            <person name="Shiratori T."/>
            <person name="Suzuki S."/>
            <person name="Kakizawa Y."/>
            <person name="Ishida K."/>
        </authorList>
    </citation>
    <scope>NUCLEOTIDE SEQUENCE [LARGE SCALE GENOMIC DNA]</scope>
    <source>
        <strain evidence="1 2">SRT547</strain>
    </source>
</reference>
<sequence length="114" mass="13417">MNKRFLKLQKSLQQPPSEKLWQWTIQHFENWPNTQERQQALSYAQNIIDSWPQELCESRHTDQISVANNLVHSIVLQDTQNIDKLKNFPRVTSIEIKNGTDLRDLSAFCTLQNP</sequence>
<dbReference type="AlphaFoldDB" id="A0A5S9F6Q2"/>
<evidence type="ECO:0000313" key="2">
    <source>
        <dbReference type="Proteomes" id="UP000326354"/>
    </source>
</evidence>
<evidence type="ECO:0000313" key="1">
    <source>
        <dbReference type="EMBL" id="BBM87601.1"/>
    </source>
</evidence>
<accession>A0A5S9F6Q2</accession>
<proteinExistence type="predicted"/>
<keyword evidence="2" id="KW-1185">Reference proteome</keyword>
<gene>
    <name evidence="1" type="ORF">UABAM_06013</name>
</gene>